<accession>A0AAD4MZ32</accession>
<evidence type="ECO:0000313" key="3">
    <source>
        <dbReference type="Proteomes" id="UP001201812"/>
    </source>
</evidence>
<gene>
    <name evidence="2" type="ORF">DdX_12072</name>
</gene>
<keyword evidence="3" id="KW-1185">Reference proteome</keyword>
<dbReference type="EMBL" id="JAKKPZ010000037">
    <property type="protein sequence ID" value="KAI1708124.1"/>
    <property type="molecule type" value="Genomic_DNA"/>
</dbReference>
<feature type="region of interest" description="Disordered" evidence="1">
    <location>
        <begin position="21"/>
        <end position="46"/>
    </location>
</feature>
<dbReference type="AlphaFoldDB" id="A0AAD4MZ32"/>
<reference evidence="2" key="1">
    <citation type="submission" date="2022-01" db="EMBL/GenBank/DDBJ databases">
        <title>Genome Sequence Resource for Two Populations of Ditylenchus destructor, the Migratory Endoparasitic Phytonematode.</title>
        <authorList>
            <person name="Zhang H."/>
            <person name="Lin R."/>
            <person name="Xie B."/>
        </authorList>
    </citation>
    <scope>NUCLEOTIDE SEQUENCE</scope>
    <source>
        <strain evidence="2">BazhouSP</strain>
    </source>
</reference>
<organism evidence="2 3">
    <name type="scientific">Ditylenchus destructor</name>
    <dbReference type="NCBI Taxonomy" id="166010"/>
    <lineage>
        <taxon>Eukaryota</taxon>
        <taxon>Metazoa</taxon>
        <taxon>Ecdysozoa</taxon>
        <taxon>Nematoda</taxon>
        <taxon>Chromadorea</taxon>
        <taxon>Rhabditida</taxon>
        <taxon>Tylenchina</taxon>
        <taxon>Tylenchomorpha</taxon>
        <taxon>Sphaerularioidea</taxon>
        <taxon>Anguinidae</taxon>
        <taxon>Anguininae</taxon>
        <taxon>Ditylenchus</taxon>
    </lineage>
</organism>
<evidence type="ECO:0000313" key="2">
    <source>
        <dbReference type="EMBL" id="KAI1708124.1"/>
    </source>
</evidence>
<evidence type="ECO:0000256" key="1">
    <source>
        <dbReference type="SAM" id="MobiDB-lite"/>
    </source>
</evidence>
<sequence>MSPNLWCPSLTQKFTRKTKLRHGREKWKVKEGAGRRPPQFPTRGPSPQIVCPIFSLNAQQRSSPLWCGGDYCAIAIYGPREVVDRPGWVLRDGDDYLNTVTGAGPPTLLAAAATKSTSHLSFHQNNYPNFSLTGGGE</sequence>
<comment type="caution">
    <text evidence="2">The sequence shown here is derived from an EMBL/GenBank/DDBJ whole genome shotgun (WGS) entry which is preliminary data.</text>
</comment>
<dbReference type="Proteomes" id="UP001201812">
    <property type="component" value="Unassembled WGS sequence"/>
</dbReference>
<proteinExistence type="predicted"/>
<protein>
    <submittedName>
        <fullName evidence="2">Uncharacterized protein</fullName>
    </submittedName>
</protein>
<name>A0AAD4MZ32_9BILA</name>